<dbReference type="EnsemblBacteria" id="ABM79916">
    <property type="protein sequence ID" value="ABM79916"/>
    <property type="gene ID" value="Hbut_0038"/>
</dbReference>
<evidence type="ECO:0000256" key="1">
    <source>
        <dbReference type="ARBA" id="ARBA00022884"/>
    </source>
</evidence>
<dbReference type="FunFam" id="3.40.50.10420:FF:000001">
    <property type="entry name" value="Methenyltetrahydrofolate synthase domain-containing protein"/>
    <property type="match status" value="1"/>
</dbReference>
<dbReference type="HOGENOM" id="CLU_031500_2_0_2"/>
<keyword evidence="1" id="KW-0694">RNA-binding</keyword>
<dbReference type="InterPro" id="IPR024185">
    <property type="entry name" value="FTHF_cligase-like_sf"/>
</dbReference>
<dbReference type="Proteomes" id="UP000002593">
    <property type="component" value="Chromosome"/>
</dbReference>
<proteinExistence type="predicted"/>
<sequence>MNNGHIDVKEYKKRLREHIWRLLSERGVATFPPPWGRIPNFRGAEAAAAKLFDLGEWRRARIVKANPDSPQRWVRLATLRQGKLLVMATPRLHEGFILLDPKRIPSYLYEKASTIRGAFQLGRVIGIDELRSLGGIDFIVTGSVAVDRYGHRVGKGEGYAELEYAIMRELGLVDEDTPIATTVHDLQIVDHIPREPYDLTVDFIATPTRLIRVAERGPRPPGVIWELLPCEKLKEIPILVELAKRKGVSRPCREH</sequence>
<keyword evidence="3" id="KW-1185">Reference proteome</keyword>
<gene>
    <name evidence="2" type="ordered locus">Hbut_0038</name>
</gene>
<reference evidence="2 3" key="1">
    <citation type="journal article" date="2007" name="Archaea">
        <title>The genome of Hyperthermus butylicus: a sulfur-reducing, peptide fermenting, neutrophilic Crenarchaeote growing up to 108 degrees C.</title>
        <authorList>
            <person name="Brugger K."/>
            <person name="Chen L."/>
            <person name="Stark M."/>
            <person name="Zibat A."/>
            <person name="Redder P."/>
            <person name="Ruepp A."/>
            <person name="Awayez M."/>
            <person name="She Q."/>
            <person name="Garrett R.A."/>
            <person name="Klenk H.P."/>
        </authorList>
    </citation>
    <scope>NUCLEOTIDE SEQUENCE [LARGE SCALE GENOMIC DNA]</scope>
    <source>
        <strain evidence="3">DSM 5456 / JCM 9403 / PLM1-5</strain>
    </source>
</reference>
<dbReference type="InterPro" id="IPR037171">
    <property type="entry name" value="NagB/RpiA_transferase-like"/>
</dbReference>
<dbReference type="Gene3D" id="3.40.50.10420">
    <property type="entry name" value="NagB/RpiA/CoA transferase-like"/>
    <property type="match status" value="1"/>
</dbReference>
<dbReference type="PANTHER" id="PTHR13017:SF0">
    <property type="entry name" value="METHENYLTETRAHYDROFOLATE SYNTHASE DOMAIN-CONTAINING PROTEIN"/>
    <property type="match status" value="1"/>
</dbReference>
<dbReference type="InterPro" id="IPR002698">
    <property type="entry name" value="FTHF_cligase"/>
</dbReference>
<dbReference type="eggNOG" id="arCOG00474">
    <property type="taxonomic scope" value="Archaea"/>
</dbReference>
<name>A2BIS5_HYPBU</name>
<dbReference type="GO" id="GO:0005737">
    <property type="term" value="C:cytoplasm"/>
    <property type="evidence" value="ECO:0007669"/>
    <property type="project" value="TreeGrafter"/>
</dbReference>
<dbReference type="PANTHER" id="PTHR13017">
    <property type="entry name" value="5-FORMYLTETRAHYDROFOLATE CYCLO-LIGASE-RELATED"/>
    <property type="match status" value="1"/>
</dbReference>
<dbReference type="AlphaFoldDB" id="A2BIS5"/>
<evidence type="ECO:0000313" key="3">
    <source>
        <dbReference type="Proteomes" id="UP000002593"/>
    </source>
</evidence>
<dbReference type="GO" id="GO:0003723">
    <property type="term" value="F:RNA binding"/>
    <property type="evidence" value="ECO:0007669"/>
    <property type="project" value="UniProtKB-KW"/>
</dbReference>
<dbReference type="STRING" id="415426.Hbut_0038"/>
<dbReference type="RefSeq" id="WP_011821233.1">
    <property type="nucleotide sequence ID" value="NC_008818.1"/>
</dbReference>
<organism evidence="2 3">
    <name type="scientific">Hyperthermus butylicus (strain DSM 5456 / JCM 9403 / PLM1-5)</name>
    <dbReference type="NCBI Taxonomy" id="415426"/>
    <lineage>
        <taxon>Archaea</taxon>
        <taxon>Thermoproteota</taxon>
        <taxon>Thermoprotei</taxon>
        <taxon>Desulfurococcales</taxon>
        <taxon>Pyrodictiaceae</taxon>
        <taxon>Hyperthermus</taxon>
    </lineage>
</organism>
<dbReference type="EMBL" id="CP000493">
    <property type="protein sequence ID" value="ABM79916.1"/>
    <property type="molecule type" value="Genomic_DNA"/>
</dbReference>
<evidence type="ECO:0000313" key="2">
    <source>
        <dbReference type="EMBL" id="ABM79916.1"/>
    </source>
</evidence>
<dbReference type="Pfam" id="PF01812">
    <property type="entry name" value="5-FTHF_cyc-lig"/>
    <property type="match status" value="1"/>
</dbReference>
<dbReference type="SUPFAM" id="SSF100950">
    <property type="entry name" value="NagB/RpiA/CoA transferase-like"/>
    <property type="match status" value="1"/>
</dbReference>
<protein>
    <submittedName>
        <fullName evidence="2">5-formyltetrahydrofolate cyclo-ligase</fullName>
    </submittedName>
</protein>
<dbReference type="KEGG" id="hbu:Hbut_0038"/>
<dbReference type="GeneID" id="4782109"/>
<accession>A2BIS5</accession>